<dbReference type="Proteomes" id="UP001597041">
    <property type="component" value="Unassembled WGS sequence"/>
</dbReference>
<reference evidence="3" key="1">
    <citation type="journal article" date="2019" name="Int. J. Syst. Evol. Microbiol.">
        <title>The Global Catalogue of Microorganisms (GCM) 10K type strain sequencing project: providing services to taxonomists for standard genome sequencing and annotation.</title>
        <authorList>
            <consortium name="The Broad Institute Genomics Platform"/>
            <consortium name="The Broad Institute Genome Sequencing Center for Infectious Disease"/>
            <person name="Wu L."/>
            <person name="Ma J."/>
        </authorList>
    </citation>
    <scope>NUCLEOTIDE SEQUENCE [LARGE SCALE GENOMIC DNA]</scope>
    <source>
        <strain evidence="3">CCUG 56608</strain>
    </source>
</reference>
<keyword evidence="1" id="KW-0812">Transmembrane</keyword>
<feature type="transmembrane region" description="Helical" evidence="1">
    <location>
        <begin position="113"/>
        <end position="141"/>
    </location>
</feature>
<evidence type="ECO:0000313" key="2">
    <source>
        <dbReference type="EMBL" id="MFD1067958.1"/>
    </source>
</evidence>
<dbReference type="EMBL" id="JBHTKK010000032">
    <property type="protein sequence ID" value="MFD1067958.1"/>
    <property type="molecule type" value="Genomic_DNA"/>
</dbReference>
<accession>A0ABW3NL85</accession>
<protein>
    <submittedName>
        <fullName evidence="2">Uncharacterized protein</fullName>
    </submittedName>
</protein>
<organism evidence="2 3">
    <name type="scientific">Oceanobacillus locisalsi</name>
    <dbReference type="NCBI Taxonomy" id="546107"/>
    <lineage>
        <taxon>Bacteria</taxon>
        <taxon>Bacillati</taxon>
        <taxon>Bacillota</taxon>
        <taxon>Bacilli</taxon>
        <taxon>Bacillales</taxon>
        <taxon>Bacillaceae</taxon>
        <taxon>Oceanobacillus</taxon>
    </lineage>
</organism>
<name>A0ABW3NL85_9BACI</name>
<evidence type="ECO:0000313" key="3">
    <source>
        <dbReference type="Proteomes" id="UP001597041"/>
    </source>
</evidence>
<gene>
    <name evidence="2" type="ORF">ACFQ19_18330</name>
</gene>
<proteinExistence type="predicted"/>
<feature type="transmembrane region" description="Helical" evidence="1">
    <location>
        <begin position="67"/>
        <end position="93"/>
    </location>
</feature>
<comment type="caution">
    <text evidence="2">The sequence shown here is derived from an EMBL/GenBank/DDBJ whole genome shotgun (WGS) entry which is preliminary data.</text>
</comment>
<keyword evidence="1" id="KW-0472">Membrane</keyword>
<keyword evidence="3" id="KW-1185">Reference proteome</keyword>
<evidence type="ECO:0000256" key="1">
    <source>
        <dbReference type="SAM" id="Phobius"/>
    </source>
</evidence>
<feature type="transmembrane region" description="Helical" evidence="1">
    <location>
        <begin position="41"/>
        <end position="60"/>
    </location>
</feature>
<feature type="transmembrane region" description="Helical" evidence="1">
    <location>
        <begin position="9"/>
        <end position="29"/>
    </location>
</feature>
<sequence length="162" mass="17912">MSIQKINDYLGISIFTLILLSLLGVPRVIAHDLSIVEEGSLANRILVFAPIVIWIMFIVLKKVQKPFLSLLLIGFFYGIFLAIVHQLFWNIALDTPIQLGGNLSNLPQVAVNIIARIFAFFSSITTGIVLGVITGAASSLLRFVRKSFTAKSAEMKDKNHQI</sequence>
<dbReference type="RefSeq" id="WP_379594128.1">
    <property type="nucleotide sequence ID" value="NZ_JBHTKK010000032.1"/>
</dbReference>
<keyword evidence="1" id="KW-1133">Transmembrane helix</keyword>